<comment type="caution">
    <text evidence="2">The sequence shown here is derived from an EMBL/GenBank/DDBJ whole genome shotgun (WGS) entry which is preliminary data.</text>
</comment>
<dbReference type="OrthoDB" id="7619808at2"/>
<keyword evidence="3" id="KW-1185">Reference proteome</keyword>
<dbReference type="AlphaFoldDB" id="A0A2U2HEM2"/>
<dbReference type="RefSeq" id="WP_106759742.1">
    <property type="nucleotide sequence ID" value="NZ_PXWF02000302.1"/>
</dbReference>
<evidence type="ECO:0000313" key="3">
    <source>
        <dbReference type="Proteomes" id="UP000241421"/>
    </source>
</evidence>
<dbReference type="EMBL" id="PXWF02000302">
    <property type="protein sequence ID" value="PWF42089.1"/>
    <property type="molecule type" value="Genomic_DNA"/>
</dbReference>
<evidence type="ECO:0000313" key="2">
    <source>
        <dbReference type="EMBL" id="PWF42089.1"/>
    </source>
</evidence>
<dbReference type="Proteomes" id="UP000241421">
    <property type="component" value="Unassembled WGS sequence"/>
</dbReference>
<sequence length="199" mass="21380">MAATDPRLDAYIANAAEFAQPILTHLRAVVHAACPGVEETIKWGLPHFTHKGMLCHMAAFKAHCAFGFSKADLVMAAHAKTGAMGEFGRIASVADLPSKATLVKFIKAAKKLNDEGVKSSAQKKPATPLPLGVPGDLLAALVAAGPALANFDVFTAAQKREYVAWLDEAKTDATRQRRLAQAVEWIAQAKTRNWKYAKC</sequence>
<feature type="domain" description="YdhG-like" evidence="1">
    <location>
        <begin position="20"/>
        <end position="109"/>
    </location>
</feature>
<dbReference type="Pfam" id="PF13376">
    <property type="entry name" value="OmdA"/>
    <property type="match status" value="1"/>
</dbReference>
<accession>A0A2U2HEM2</accession>
<organism evidence="2 3">
    <name type="scientific">Massilia glaciei</name>
    <dbReference type="NCBI Taxonomy" id="1524097"/>
    <lineage>
        <taxon>Bacteria</taxon>
        <taxon>Pseudomonadati</taxon>
        <taxon>Pseudomonadota</taxon>
        <taxon>Betaproteobacteria</taxon>
        <taxon>Burkholderiales</taxon>
        <taxon>Oxalobacteraceae</taxon>
        <taxon>Telluria group</taxon>
        <taxon>Massilia</taxon>
    </lineage>
</organism>
<reference evidence="2 3" key="1">
    <citation type="submission" date="2018-04" db="EMBL/GenBank/DDBJ databases">
        <title>Massilia violaceinigra sp. nov., a novel purple-pigmented bacterium isolated from Tianshan glacier, Xinjiang, China.</title>
        <authorList>
            <person name="Wang H."/>
        </authorList>
    </citation>
    <scope>NUCLEOTIDE SEQUENCE [LARGE SCALE GENOMIC DNA]</scope>
    <source>
        <strain evidence="2 3">B448-2</strain>
    </source>
</reference>
<dbReference type="SUPFAM" id="SSF159888">
    <property type="entry name" value="YdhG-like"/>
    <property type="match status" value="1"/>
</dbReference>
<protein>
    <recommendedName>
        <fullName evidence="1">YdhG-like domain-containing protein</fullName>
    </recommendedName>
</protein>
<dbReference type="Pfam" id="PF08818">
    <property type="entry name" value="DUF1801"/>
    <property type="match status" value="1"/>
</dbReference>
<proteinExistence type="predicted"/>
<name>A0A2U2HEM2_9BURK</name>
<evidence type="ECO:0000259" key="1">
    <source>
        <dbReference type="Pfam" id="PF08818"/>
    </source>
</evidence>
<gene>
    <name evidence="2" type="ORF">C7C56_023275</name>
</gene>
<dbReference type="InterPro" id="IPR014922">
    <property type="entry name" value="YdhG-like"/>
</dbReference>
<dbReference type="Gene3D" id="3.90.1150.200">
    <property type="match status" value="1"/>
</dbReference>